<dbReference type="EMBL" id="LAZR01066146">
    <property type="protein sequence ID" value="KKK54145.1"/>
    <property type="molecule type" value="Genomic_DNA"/>
</dbReference>
<dbReference type="InterPro" id="IPR014001">
    <property type="entry name" value="Helicase_ATP-bd"/>
</dbReference>
<dbReference type="Pfam" id="PF00270">
    <property type="entry name" value="DEAD"/>
    <property type="match status" value="1"/>
</dbReference>
<keyword evidence="2" id="KW-0067">ATP-binding</keyword>
<dbReference type="AlphaFoldDB" id="A0A0F8X032"/>
<keyword evidence="1" id="KW-0547">Nucleotide-binding</keyword>
<feature type="non-terminal residue" evidence="5">
    <location>
        <position position="1"/>
    </location>
</feature>
<dbReference type="CDD" id="cd18796">
    <property type="entry name" value="SF2_C_LHR"/>
    <property type="match status" value="1"/>
</dbReference>
<dbReference type="Pfam" id="PF00271">
    <property type="entry name" value="Helicase_C"/>
    <property type="match status" value="1"/>
</dbReference>
<dbReference type="InterPro" id="IPR001650">
    <property type="entry name" value="Helicase_C-like"/>
</dbReference>
<dbReference type="PROSITE" id="PS51192">
    <property type="entry name" value="HELICASE_ATP_BIND_1"/>
    <property type="match status" value="1"/>
</dbReference>
<evidence type="ECO:0008006" key="6">
    <source>
        <dbReference type="Google" id="ProtNLM"/>
    </source>
</evidence>
<evidence type="ECO:0000259" key="3">
    <source>
        <dbReference type="PROSITE" id="PS51192"/>
    </source>
</evidence>
<dbReference type="PANTHER" id="PTHR47962">
    <property type="entry name" value="ATP-DEPENDENT HELICASE LHR-RELATED-RELATED"/>
    <property type="match status" value="1"/>
</dbReference>
<gene>
    <name evidence="5" type="ORF">LCGC14_3087680</name>
</gene>
<evidence type="ECO:0000256" key="1">
    <source>
        <dbReference type="ARBA" id="ARBA00022741"/>
    </source>
</evidence>
<evidence type="ECO:0000313" key="5">
    <source>
        <dbReference type="EMBL" id="KKK54145.1"/>
    </source>
</evidence>
<dbReference type="InterPro" id="IPR052511">
    <property type="entry name" value="ATP-dep_Helicase"/>
</dbReference>
<sequence>TPESLYALLTSDSARATLRSVRYVIVDEIHALAGNKRGVHLAVSLERLAERVTGPLQRIGCSATLSPLEDIAAFLVGRDERGPRPCTIVNAGMRKDLDVQVMAPLPDFLEAGNNALWSSAYELLCKEIAAHDTTLVFCNSRYKAERTSLRLGELAGEDVRIGVHHGSMSKEIRLEAEDDLKAGRLDALVATASLELGIDIGSVDLVCQLESPKSVATGLQRIGRAGHLLDRTSKGRVMVFQRDELMEAAAICRAMSEGKMDNIRIPRGCLDVLAQQVTATVAAGDRQEYLTFSNHSASATLGYNLTVMQSLFTPTADERVYRLVSGVNTIDGTGVYPCMTGTSKLST</sequence>
<dbReference type="InterPro" id="IPR011545">
    <property type="entry name" value="DEAD/DEAH_box_helicase_dom"/>
</dbReference>
<feature type="non-terminal residue" evidence="5">
    <location>
        <position position="347"/>
    </location>
</feature>
<dbReference type="GO" id="GO:0003677">
    <property type="term" value="F:DNA binding"/>
    <property type="evidence" value="ECO:0007669"/>
    <property type="project" value="TreeGrafter"/>
</dbReference>
<name>A0A0F8X032_9ZZZZ</name>
<feature type="domain" description="Helicase C-terminal" evidence="4">
    <location>
        <begin position="120"/>
        <end position="271"/>
    </location>
</feature>
<evidence type="ECO:0000259" key="4">
    <source>
        <dbReference type="PROSITE" id="PS51194"/>
    </source>
</evidence>
<dbReference type="PANTHER" id="PTHR47962:SF5">
    <property type="entry name" value="ATP-DEPENDENT HELICASE LHR-RELATED"/>
    <property type="match status" value="1"/>
</dbReference>
<dbReference type="SUPFAM" id="SSF52540">
    <property type="entry name" value="P-loop containing nucleoside triphosphate hydrolases"/>
    <property type="match status" value="1"/>
</dbReference>
<dbReference type="GO" id="GO:0005524">
    <property type="term" value="F:ATP binding"/>
    <property type="evidence" value="ECO:0007669"/>
    <property type="project" value="UniProtKB-KW"/>
</dbReference>
<proteinExistence type="predicted"/>
<dbReference type="Gene3D" id="3.40.50.300">
    <property type="entry name" value="P-loop containing nucleotide triphosphate hydrolases"/>
    <property type="match status" value="2"/>
</dbReference>
<dbReference type="PROSITE" id="PS51194">
    <property type="entry name" value="HELICASE_CTER"/>
    <property type="match status" value="1"/>
</dbReference>
<dbReference type="SMART" id="SM00490">
    <property type="entry name" value="HELICc"/>
    <property type="match status" value="1"/>
</dbReference>
<dbReference type="GO" id="GO:0016887">
    <property type="term" value="F:ATP hydrolysis activity"/>
    <property type="evidence" value="ECO:0007669"/>
    <property type="project" value="TreeGrafter"/>
</dbReference>
<protein>
    <recommendedName>
        <fullName evidence="6">Helicase C-terminal domain-containing protein</fullName>
    </recommendedName>
</protein>
<reference evidence="5" key="1">
    <citation type="journal article" date="2015" name="Nature">
        <title>Complex archaea that bridge the gap between prokaryotes and eukaryotes.</title>
        <authorList>
            <person name="Spang A."/>
            <person name="Saw J.H."/>
            <person name="Jorgensen S.L."/>
            <person name="Zaremba-Niedzwiedzka K."/>
            <person name="Martijn J."/>
            <person name="Lind A.E."/>
            <person name="van Eijk R."/>
            <person name="Schleper C."/>
            <person name="Guy L."/>
            <person name="Ettema T.J."/>
        </authorList>
    </citation>
    <scope>NUCLEOTIDE SEQUENCE</scope>
</reference>
<comment type="caution">
    <text evidence="5">The sequence shown here is derived from an EMBL/GenBank/DDBJ whole genome shotgun (WGS) entry which is preliminary data.</text>
</comment>
<accession>A0A0F8X032</accession>
<dbReference type="InterPro" id="IPR027417">
    <property type="entry name" value="P-loop_NTPase"/>
</dbReference>
<feature type="domain" description="Helicase ATP-binding" evidence="3">
    <location>
        <begin position="1"/>
        <end position="83"/>
    </location>
</feature>
<evidence type="ECO:0000256" key="2">
    <source>
        <dbReference type="ARBA" id="ARBA00022840"/>
    </source>
</evidence>
<organism evidence="5">
    <name type="scientific">marine sediment metagenome</name>
    <dbReference type="NCBI Taxonomy" id="412755"/>
    <lineage>
        <taxon>unclassified sequences</taxon>
        <taxon>metagenomes</taxon>
        <taxon>ecological metagenomes</taxon>
    </lineage>
</organism>